<gene>
    <name evidence="1" type="ORF">SAMN05660653_01659</name>
</gene>
<keyword evidence="2" id="KW-1185">Reference proteome</keyword>
<proteinExistence type="predicted"/>
<organism evidence="1 2">
    <name type="scientific">Desulfonatronum thiosulfatophilum</name>
    <dbReference type="NCBI Taxonomy" id="617002"/>
    <lineage>
        <taxon>Bacteria</taxon>
        <taxon>Pseudomonadati</taxon>
        <taxon>Thermodesulfobacteriota</taxon>
        <taxon>Desulfovibrionia</taxon>
        <taxon>Desulfovibrionales</taxon>
        <taxon>Desulfonatronaceae</taxon>
        <taxon>Desulfonatronum</taxon>
    </lineage>
</organism>
<accession>A0A1G6CNI5</accession>
<evidence type="ECO:0000313" key="2">
    <source>
        <dbReference type="Proteomes" id="UP000198771"/>
    </source>
</evidence>
<dbReference type="Proteomes" id="UP000198771">
    <property type="component" value="Unassembled WGS sequence"/>
</dbReference>
<dbReference type="AlphaFoldDB" id="A0A1G6CNI5"/>
<dbReference type="STRING" id="617002.SAMN05660653_01659"/>
<reference evidence="1 2" key="1">
    <citation type="submission" date="2016-10" db="EMBL/GenBank/DDBJ databases">
        <authorList>
            <person name="de Groot N.N."/>
        </authorList>
    </citation>
    <scope>NUCLEOTIDE SEQUENCE [LARGE SCALE GENOMIC DNA]</scope>
    <source>
        <strain evidence="1 2">ASO4-2</strain>
    </source>
</reference>
<dbReference type="EMBL" id="FMXO01000008">
    <property type="protein sequence ID" value="SDB34436.1"/>
    <property type="molecule type" value="Genomic_DNA"/>
</dbReference>
<evidence type="ECO:0000313" key="1">
    <source>
        <dbReference type="EMBL" id="SDB34436.1"/>
    </source>
</evidence>
<name>A0A1G6CNI5_9BACT</name>
<sequence>MQKVTFHIRHNESGSHLDRVNDLLEANGEARAIFYASSQSGTDIVKASFACGARATPKASRTAR</sequence>
<protein>
    <submittedName>
        <fullName evidence="1">Uncharacterized protein</fullName>
    </submittedName>
</protein>